<protein>
    <submittedName>
        <fullName evidence="7">LysE family translocator</fullName>
    </submittedName>
</protein>
<feature type="transmembrane region" description="Helical" evidence="6">
    <location>
        <begin position="154"/>
        <end position="180"/>
    </location>
</feature>
<dbReference type="GO" id="GO:0005886">
    <property type="term" value="C:plasma membrane"/>
    <property type="evidence" value="ECO:0007669"/>
    <property type="project" value="UniProtKB-SubCell"/>
</dbReference>
<sequence>MVQFVPDLPVIAAFAIAAFVLAVTPGPDMALFLSRAINYGRAHGVACLLGAMTGLVFHSLLAALGISILIAAAPSAFMALKIAGAVYLLFLAIQALRAGDTLALAGAGRVRPSLAGSYLTGLGINLLNPKIILFFVTFLPQFVAPDDPAAAGKLLFLGAEFILVSLPPTIAMIFVAGWLARVLAQKQWVGRLLNWSFAGVFTAFAGTILFAEGRR</sequence>
<evidence type="ECO:0000256" key="2">
    <source>
        <dbReference type="ARBA" id="ARBA00022475"/>
    </source>
</evidence>
<dbReference type="RefSeq" id="WP_127189363.1">
    <property type="nucleotide sequence ID" value="NZ_RZNJ01000005.1"/>
</dbReference>
<dbReference type="PANTHER" id="PTHR30086">
    <property type="entry name" value="ARGININE EXPORTER PROTEIN ARGO"/>
    <property type="match status" value="1"/>
</dbReference>
<accession>A0A433X5P6</accession>
<dbReference type="OrthoDB" id="9804822at2"/>
<keyword evidence="2" id="KW-1003">Cell membrane</keyword>
<keyword evidence="5 6" id="KW-0472">Membrane</keyword>
<proteinExistence type="predicted"/>
<organism evidence="7 8">
    <name type="scientific">Arsenicitalea aurantiaca</name>
    <dbReference type="NCBI Taxonomy" id="1783274"/>
    <lineage>
        <taxon>Bacteria</taxon>
        <taxon>Pseudomonadati</taxon>
        <taxon>Pseudomonadota</taxon>
        <taxon>Alphaproteobacteria</taxon>
        <taxon>Hyphomicrobiales</taxon>
        <taxon>Devosiaceae</taxon>
        <taxon>Arsenicitalea</taxon>
    </lineage>
</organism>
<comment type="subcellular location">
    <subcellularLocation>
        <location evidence="1">Cell membrane</location>
        <topology evidence="1">Multi-pass membrane protein</topology>
    </subcellularLocation>
</comment>
<dbReference type="InterPro" id="IPR001123">
    <property type="entry name" value="LeuE-type"/>
</dbReference>
<dbReference type="Pfam" id="PF01810">
    <property type="entry name" value="LysE"/>
    <property type="match status" value="1"/>
</dbReference>
<dbReference type="PIRSF" id="PIRSF006324">
    <property type="entry name" value="LeuE"/>
    <property type="match status" value="1"/>
</dbReference>
<feature type="transmembrane region" description="Helical" evidence="6">
    <location>
        <begin position="117"/>
        <end position="142"/>
    </location>
</feature>
<dbReference type="EMBL" id="RZNJ01000005">
    <property type="protein sequence ID" value="RUT29374.1"/>
    <property type="molecule type" value="Genomic_DNA"/>
</dbReference>
<evidence type="ECO:0000256" key="5">
    <source>
        <dbReference type="ARBA" id="ARBA00023136"/>
    </source>
</evidence>
<evidence type="ECO:0000256" key="4">
    <source>
        <dbReference type="ARBA" id="ARBA00022989"/>
    </source>
</evidence>
<evidence type="ECO:0000313" key="8">
    <source>
        <dbReference type="Proteomes" id="UP000281547"/>
    </source>
</evidence>
<dbReference type="AlphaFoldDB" id="A0A433X5P6"/>
<evidence type="ECO:0000313" key="7">
    <source>
        <dbReference type="EMBL" id="RUT29374.1"/>
    </source>
</evidence>
<reference evidence="7 8" key="1">
    <citation type="journal article" date="2016" name="Int. J. Syst. Evol. Microbiol.">
        <title>Arsenicitalea aurantiaca gen. nov., sp. nov., a new member of the family Hyphomicrobiaceae, isolated from high-arsenic sediment.</title>
        <authorList>
            <person name="Mu Y."/>
            <person name="Zhou L."/>
            <person name="Zeng X.C."/>
            <person name="Liu L."/>
            <person name="Pan Y."/>
            <person name="Chen X."/>
            <person name="Wang J."/>
            <person name="Li S."/>
            <person name="Li W.J."/>
            <person name="Wang Y."/>
        </authorList>
    </citation>
    <scope>NUCLEOTIDE SEQUENCE [LARGE SCALE GENOMIC DNA]</scope>
    <source>
        <strain evidence="7 8">42-50</strain>
    </source>
</reference>
<evidence type="ECO:0000256" key="1">
    <source>
        <dbReference type="ARBA" id="ARBA00004651"/>
    </source>
</evidence>
<keyword evidence="4 6" id="KW-1133">Transmembrane helix</keyword>
<dbReference type="PANTHER" id="PTHR30086:SF20">
    <property type="entry name" value="ARGININE EXPORTER PROTEIN ARGO-RELATED"/>
    <property type="match status" value="1"/>
</dbReference>
<feature type="transmembrane region" description="Helical" evidence="6">
    <location>
        <begin position="76"/>
        <end position="96"/>
    </location>
</feature>
<gene>
    <name evidence="7" type="ORF">EMQ25_14740</name>
</gene>
<name>A0A433X5P6_9HYPH</name>
<dbReference type="Proteomes" id="UP000281547">
    <property type="component" value="Unassembled WGS sequence"/>
</dbReference>
<evidence type="ECO:0000256" key="6">
    <source>
        <dbReference type="SAM" id="Phobius"/>
    </source>
</evidence>
<evidence type="ECO:0000256" key="3">
    <source>
        <dbReference type="ARBA" id="ARBA00022692"/>
    </source>
</evidence>
<comment type="caution">
    <text evidence="7">The sequence shown here is derived from an EMBL/GenBank/DDBJ whole genome shotgun (WGS) entry which is preliminary data.</text>
</comment>
<keyword evidence="8" id="KW-1185">Reference proteome</keyword>
<feature type="transmembrane region" description="Helical" evidence="6">
    <location>
        <begin position="12"/>
        <end position="33"/>
    </location>
</feature>
<dbReference type="GO" id="GO:0015171">
    <property type="term" value="F:amino acid transmembrane transporter activity"/>
    <property type="evidence" value="ECO:0007669"/>
    <property type="project" value="TreeGrafter"/>
</dbReference>
<keyword evidence="3 6" id="KW-0812">Transmembrane</keyword>
<feature type="transmembrane region" description="Helical" evidence="6">
    <location>
        <begin position="45"/>
        <end position="70"/>
    </location>
</feature>
<feature type="transmembrane region" description="Helical" evidence="6">
    <location>
        <begin position="192"/>
        <end position="211"/>
    </location>
</feature>